<dbReference type="PANTHER" id="PTHR35149">
    <property type="entry name" value="SLL5132 PROTEIN"/>
    <property type="match status" value="1"/>
</dbReference>
<feature type="domain" description="GmrSD restriction endonucleases N-terminal" evidence="1">
    <location>
        <begin position="10"/>
        <end position="226"/>
    </location>
</feature>
<protein>
    <submittedName>
        <fullName evidence="3">Uncharacterized conserved protein, contains ParB-like and HNH nuclease domains</fullName>
    </submittedName>
</protein>
<dbReference type="InterPro" id="IPR004919">
    <property type="entry name" value="GmrSD_N"/>
</dbReference>
<dbReference type="EMBL" id="FOOY01000018">
    <property type="protein sequence ID" value="SFG70610.1"/>
    <property type="molecule type" value="Genomic_DNA"/>
</dbReference>
<sequence length="690" mass="81448">MKSDDSSIIQFLELSNSQFVVPVYQRTYSWTKINCIQLLQDIIKASDSSNKTHFMGSIVYITDENYSVTRIKKLTIIDGQQRLTTISLLLMAMANYIKAHPDEYDTTAAQLIKNYLVIDKRQNNRSEDFIPKLSLTKHDKDFYDRLIKNYPLKDLDHNIYNNYQFFCNEIKNKELDIDNLFNGIAKLWIVSISIIRSQDNPQLIFESLNSTGVKLQQSDLIRNFLLMDLKDDFQTEIYNSFWFKMEDSLQNNLSNFIRDYLTVKISKFPSKSAEYNEFKKYFSKKFERNELSIESLVKDMYKYSILYERIIKCTEKNSDINEYFISFSKLNVTVIYPFVLELYYDYTNEKLSEKYFIRILCLLESCIIRRVICTLPPNSISKIIVSLLKDIDKDSYLESAEKILLSKKGPQRFPRNEEFKDSFLYKDMYSLKNCKFILERLVNYGNREILNIESFSIEHIMPQSNNLSQKWINALGQNWEQIHTKYLHTIGNLTLTRYNGEMGKKFFTEKRDMQNGFKDSICKLNTDLVKLDTWNEHEILSRANRLYDEANLIWPIPNVELIDESYNMILDFDDDWKNIKPKSFVFMGEKHNTKDMTNLYVQVITEIYHLSPDSFYNTVTSPELISKNYISKDPESIRGTHTLSNTEYYINTNLSNESKKNYLYDLIKGVGLSEDDLTIYLKESPILSQN</sequence>
<dbReference type="InterPro" id="IPR011089">
    <property type="entry name" value="GmrSD_C"/>
</dbReference>
<reference evidence="4" key="1">
    <citation type="submission" date="2016-10" db="EMBL/GenBank/DDBJ databases">
        <authorList>
            <person name="Varghese N."/>
            <person name="Submissions S."/>
        </authorList>
    </citation>
    <scope>NUCLEOTIDE SEQUENCE [LARGE SCALE GENOMIC DNA]</scope>
    <source>
        <strain evidence="4">ATCC 700379</strain>
    </source>
</reference>
<dbReference type="Pfam" id="PF07510">
    <property type="entry name" value="GmrSD_C"/>
    <property type="match status" value="1"/>
</dbReference>
<evidence type="ECO:0000259" key="2">
    <source>
        <dbReference type="Pfam" id="PF07510"/>
    </source>
</evidence>
<dbReference type="RefSeq" id="WP_093673456.1">
    <property type="nucleotide sequence ID" value="NZ_FOOY01000018.1"/>
</dbReference>
<evidence type="ECO:0000259" key="1">
    <source>
        <dbReference type="Pfam" id="PF03235"/>
    </source>
</evidence>
<evidence type="ECO:0000313" key="4">
    <source>
        <dbReference type="Proteomes" id="UP000198752"/>
    </source>
</evidence>
<evidence type="ECO:0000313" key="3">
    <source>
        <dbReference type="EMBL" id="SFG70610.1"/>
    </source>
</evidence>
<dbReference type="Pfam" id="PF03235">
    <property type="entry name" value="GmrSD_N"/>
    <property type="match status" value="1"/>
</dbReference>
<proteinExistence type="predicted"/>
<name>A0A1I2U0E5_9BACL</name>
<keyword evidence="4" id="KW-1185">Reference proteome</keyword>
<dbReference type="Gene3D" id="1.20.1380.10">
    <property type="entry name" value="Replication modulator SeqA, C-terminal DNA-binding domain"/>
    <property type="match status" value="1"/>
</dbReference>
<dbReference type="GO" id="GO:0003677">
    <property type="term" value="F:DNA binding"/>
    <property type="evidence" value="ECO:0007669"/>
    <property type="project" value="InterPro"/>
</dbReference>
<dbReference type="AlphaFoldDB" id="A0A1I2U0E5"/>
<accession>A0A1I2U0E5</accession>
<dbReference type="InterPro" id="IPR036835">
    <property type="entry name" value="SeqA_DNA-bd_C_sf"/>
</dbReference>
<dbReference type="PANTHER" id="PTHR35149:SF2">
    <property type="entry name" value="DUF262 DOMAIN-CONTAINING PROTEIN"/>
    <property type="match status" value="1"/>
</dbReference>
<gene>
    <name evidence="3" type="ORF">SAMN02982927_02504</name>
</gene>
<dbReference type="OrthoDB" id="9798761at2"/>
<feature type="domain" description="GmrSD restriction endonucleases C-terminal" evidence="2">
    <location>
        <begin position="413"/>
        <end position="546"/>
    </location>
</feature>
<dbReference type="Proteomes" id="UP000198752">
    <property type="component" value="Unassembled WGS sequence"/>
</dbReference>
<organism evidence="3 4">
    <name type="scientific">Sporolactobacillus nakayamae</name>
    <dbReference type="NCBI Taxonomy" id="269670"/>
    <lineage>
        <taxon>Bacteria</taxon>
        <taxon>Bacillati</taxon>
        <taxon>Bacillota</taxon>
        <taxon>Bacilli</taxon>
        <taxon>Bacillales</taxon>
        <taxon>Sporolactobacillaceae</taxon>
        <taxon>Sporolactobacillus</taxon>
    </lineage>
</organism>